<proteinExistence type="inferred from homology"/>
<evidence type="ECO:0000256" key="4">
    <source>
        <dbReference type="ARBA" id="ARBA00022989"/>
    </source>
</evidence>
<dbReference type="GO" id="GO:0008104">
    <property type="term" value="P:intracellular protein localization"/>
    <property type="evidence" value="ECO:0007669"/>
    <property type="project" value="TreeGrafter"/>
</dbReference>
<feature type="transmembrane region" description="Helical" evidence="6">
    <location>
        <begin position="413"/>
        <end position="435"/>
    </location>
</feature>
<reference evidence="7 8" key="1">
    <citation type="submission" date="2023-03" db="EMBL/GenBank/DDBJ databases">
        <title>Genome insight into feeding habits of ladybird beetles.</title>
        <authorList>
            <person name="Li H.-S."/>
            <person name="Huang Y.-H."/>
            <person name="Pang H."/>
        </authorList>
    </citation>
    <scope>NUCLEOTIDE SEQUENCE [LARGE SCALE GENOMIC DNA]</scope>
    <source>
        <strain evidence="7">SYSU_2023b</strain>
        <tissue evidence="7">Whole body</tissue>
    </source>
</reference>
<organism evidence="7 8">
    <name type="scientific">Henosepilachna vigintioctopunctata</name>
    <dbReference type="NCBI Taxonomy" id="420089"/>
    <lineage>
        <taxon>Eukaryota</taxon>
        <taxon>Metazoa</taxon>
        <taxon>Ecdysozoa</taxon>
        <taxon>Arthropoda</taxon>
        <taxon>Hexapoda</taxon>
        <taxon>Insecta</taxon>
        <taxon>Pterygota</taxon>
        <taxon>Neoptera</taxon>
        <taxon>Endopterygota</taxon>
        <taxon>Coleoptera</taxon>
        <taxon>Polyphaga</taxon>
        <taxon>Cucujiformia</taxon>
        <taxon>Coccinelloidea</taxon>
        <taxon>Coccinellidae</taxon>
        <taxon>Epilachninae</taxon>
        <taxon>Epilachnini</taxon>
        <taxon>Henosepilachna</taxon>
    </lineage>
</organism>
<keyword evidence="8" id="KW-1185">Reference proteome</keyword>
<sequence length="438" mass="49435">MVRTVVACKNILSYLEQVDTSVSLTIGLILGQTCNGKDYVVHLAKTSIPPPLKLRNISEINDLWVADHAKQATKMLTGGMHVIGVFLVSDKDLLGSSFPLEFKSVISQLNKALSAEYLYGNSECNEKLIMAYCSKTRSVKCKTLDGITSSIKPAEIKFCEDNMKWIKLECKYQLDETYFLEEKSEDMDLREQMNMILKDVNNNLKSSVILYDGELKDEDETLDSIGKKQKNLRSGKIAHTDIERDSKPLTATILQSCNEKFTDICVKNTHLQIKIVGQIMCTIWLNPMISFKMASISIIHDIMRSLSTRLEMHWDSLIEEEHKQDSNSIHEPPRRVMIAIPYSKVTVSDYLFPGEGYEEAKNSVEEILGIKLDGLNNVIQEVEGSVDINAFGTNISQMIEGKIQEDKEHSHTLFIIGSVFALIVLILSIVVHFLIKHL</sequence>
<evidence type="ECO:0000313" key="7">
    <source>
        <dbReference type="EMBL" id="KAK9888368.1"/>
    </source>
</evidence>
<evidence type="ECO:0000313" key="8">
    <source>
        <dbReference type="Proteomes" id="UP001431783"/>
    </source>
</evidence>
<name>A0AAW1UZW0_9CUCU</name>
<dbReference type="GO" id="GO:0016020">
    <property type="term" value="C:membrane"/>
    <property type="evidence" value="ECO:0007669"/>
    <property type="project" value="UniProtKB-SubCell"/>
</dbReference>
<keyword evidence="5 6" id="KW-0472">Membrane</keyword>
<keyword evidence="4 6" id="KW-1133">Transmembrane helix</keyword>
<evidence type="ECO:0000256" key="1">
    <source>
        <dbReference type="ARBA" id="ARBA00004370"/>
    </source>
</evidence>
<dbReference type="Pfam" id="PF14778">
    <property type="entry name" value="ODR4-like"/>
    <property type="match status" value="1"/>
</dbReference>
<evidence type="ECO:0000256" key="2">
    <source>
        <dbReference type="ARBA" id="ARBA00010131"/>
    </source>
</evidence>
<evidence type="ECO:0000256" key="5">
    <source>
        <dbReference type="ARBA" id="ARBA00023136"/>
    </source>
</evidence>
<dbReference type="GO" id="GO:0012505">
    <property type="term" value="C:endomembrane system"/>
    <property type="evidence" value="ECO:0007669"/>
    <property type="project" value="TreeGrafter"/>
</dbReference>
<keyword evidence="3 6" id="KW-0812">Transmembrane</keyword>
<dbReference type="AlphaFoldDB" id="A0AAW1UZW0"/>
<gene>
    <name evidence="7" type="ORF">WA026_000621</name>
</gene>
<dbReference type="InterPro" id="IPR029454">
    <property type="entry name" value="ODR-4-like"/>
</dbReference>
<evidence type="ECO:0000256" key="6">
    <source>
        <dbReference type="SAM" id="Phobius"/>
    </source>
</evidence>
<dbReference type="PANTHER" id="PTHR33966">
    <property type="entry name" value="PROTEIN ODR-4 HOMOLOG"/>
    <property type="match status" value="1"/>
</dbReference>
<dbReference type="PANTHER" id="PTHR33966:SF1">
    <property type="entry name" value="PROTEIN ODR-4 HOMOLOG"/>
    <property type="match status" value="1"/>
</dbReference>
<evidence type="ECO:0008006" key="9">
    <source>
        <dbReference type="Google" id="ProtNLM"/>
    </source>
</evidence>
<comment type="similarity">
    <text evidence="2">Belongs to the ODR-4 family.</text>
</comment>
<comment type="caution">
    <text evidence="7">The sequence shown here is derived from an EMBL/GenBank/DDBJ whole genome shotgun (WGS) entry which is preliminary data.</text>
</comment>
<dbReference type="Proteomes" id="UP001431783">
    <property type="component" value="Unassembled WGS sequence"/>
</dbReference>
<comment type="subcellular location">
    <subcellularLocation>
        <location evidence="1">Membrane</location>
    </subcellularLocation>
</comment>
<dbReference type="EMBL" id="JARQZJ010000121">
    <property type="protein sequence ID" value="KAK9888368.1"/>
    <property type="molecule type" value="Genomic_DNA"/>
</dbReference>
<evidence type="ECO:0000256" key="3">
    <source>
        <dbReference type="ARBA" id="ARBA00022692"/>
    </source>
</evidence>
<accession>A0AAW1UZW0</accession>
<protein>
    <recommendedName>
        <fullName evidence="9">Protein odr-4 homolog</fullName>
    </recommendedName>
</protein>